<name>A0AAE3VRX6_9HYPH</name>
<dbReference type="RefSeq" id="WP_306886986.1">
    <property type="nucleotide sequence ID" value="NZ_JAUSUL010000004.1"/>
</dbReference>
<proteinExistence type="predicted"/>
<evidence type="ECO:0000259" key="2">
    <source>
        <dbReference type="PROSITE" id="PS51168"/>
    </source>
</evidence>
<evidence type="ECO:0000313" key="4">
    <source>
        <dbReference type="Proteomes" id="UP001229244"/>
    </source>
</evidence>
<accession>A0AAE3VRX6</accession>
<dbReference type="GO" id="GO:0004106">
    <property type="term" value="F:chorismate mutase activity"/>
    <property type="evidence" value="ECO:0007669"/>
    <property type="project" value="UniProtKB-EC"/>
</dbReference>
<dbReference type="Gene3D" id="1.20.59.10">
    <property type="entry name" value="Chorismate mutase"/>
    <property type="match status" value="1"/>
</dbReference>
<sequence>MTLDALRNRIDTIDAEVHALLMERARMAADIAATKGDLRSATIIQPDREARVLKRRFDDHDGVLPLPIIAHIWRTVISGVSGLQRPFQIHLSDSGDGVARDVARFWFGFQAGLVPADTAASALASLASNPGDLAVVPLAGGDGWWTGLGETAHVVARLHAPGRESDHCFLIGGALIGRSTEGATLYRAALGSTGDVPDIDGVDIIDTVSGPGGAHALIASRLPEETVDKAWREATGIDSRPLAIGGFDPDLISVAGVAAQSSRSE</sequence>
<dbReference type="InterPro" id="IPR002701">
    <property type="entry name" value="CM_II_prokaryot"/>
</dbReference>
<reference evidence="3" key="1">
    <citation type="submission" date="2023-07" db="EMBL/GenBank/DDBJ databases">
        <title>Genomic Encyclopedia of Type Strains, Phase IV (KMG-IV): sequencing the most valuable type-strain genomes for metagenomic binning, comparative biology and taxonomic classification.</title>
        <authorList>
            <person name="Goeker M."/>
        </authorList>
    </citation>
    <scope>NUCLEOTIDE SEQUENCE</scope>
    <source>
        <strain evidence="3">DSM 21202</strain>
    </source>
</reference>
<gene>
    <name evidence="3" type="ORF">J2S73_003567</name>
</gene>
<dbReference type="EC" id="5.4.99.5" evidence="1"/>
<keyword evidence="4" id="KW-1185">Reference proteome</keyword>
<dbReference type="PROSITE" id="PS51168">
    <property type="entry name" value="CHORISMATE_MUT_2"/>
    <property type="match status" value="1"/>
</dbReference>
<dbReference type="Pfam" id="PF01817">
    <property type="entry name" value="CM_2"/>
    <property type="match status" value="1"/>
</dbReference>
<dbReference type="GO" id="GO:0046417">
    <property type="term" value="P:chorismate metabolic process"/>
    <property type="evidence" value="ECO:0007669"/>
    <property type="project" value="InterPro"/>
</dbReference>
<comment type="caution">
    <text evidence="3">The sequence shown here is derived from an EMBL/GenBank/DDBJ whole genome shotgun (WGS) entry which is preliminary data.</text>
</comment>
<protein>
    <recommendedName>
        <fullName evidence="1">chorismate mutase</fullName>
        <ecNumber evidence="1">5.4.99.5</ecNumber>
    </recommendedName>
</protein>
<evidence type="ECO:0000256" key="1">
    <source>
        <dbReference type="ARBA" id="ARBA00012404"/>
    </source>
</evidence>
<dbReference type="SUPFAM" id="SSF48600">
    <property type="entry name" value="Chorismate mutase II"/>
    <property type="match status" value="1"/>
</dbReference>
<dbReference type="EMBL" id="JAUSUL010000004">
    <property type="protein sequence ID" value="MDQ0317090.1"/>
    <property type="molecule type" value="Genomic_DNA"/>
</dbReference>
<dbReference type="Proteomes" id="UP001229244">
    <property type="component" value="Unassembled WGS sequence"/>
</dbReference>
<dbReference type="AlphaFoldDB" id="A0AAE3VRX6"/>
<organism evidence="3 4">
    <name type="scientific">Amorphus orientalis</name>
    <dbReference type="NCBI Taxonomy" id="649198"/>
    <lineage>
        <taxon>Bacteria</taxon>
        <taxon>Pseudomonadati</taxon>
        <taxon>Pseudomonadota</taxon>
        <taxon>Alphaproteobacteria</taxon>
        <taxon>Hyphomicrobiales</taxon>
        <taxon>Amorphaceae</taxon>
        <taxon>Amorphus</taxon>
    </lineage>
</organism>
<evidence type="ECO:0000313" key="3">
    <source>
        <dbReference type="EMBL" id="MDQ0317090.1"/>
    </source>
</evidence>
<dbReference type="InterPro" id="IPR036263">
    <property type="entry name" value="Chorismate_II_sf"/>
</dbReference>
<feature type="domain" description="Chorismate mutase" evidence="2">
    <location>
        <begin position="1"/>
        <end position="88"/>
    </location>
</feature>
<dbReference type="InterPro" id="IPR036979">
    <property type="entry name" value="CM_dom_sf"/>
</dbReference>
<dbReference type="SMART" id="SM00830">
    <property type="entry name" value="CM_2"/>
    <property type="match status" value="1"/>
</dbReference>